<evidence type="ECO:0000256" key="3">
    <source>
        <dbReference type="ARBA" id="ARBA00022692"/>
    </source>
</evidence>
<accession>A0A7U6GE32</accession>
<evidence type="ECO:0000256" key="5">
    <source>
        <dbReference type="ARBA" id="ARBA00023136"/>
    </source>
</evidence>
<dbReference type="EMBL" id="AP012051">
    <property type="protein sequence ID" value="BAL80696.1"/>
    <property type="molecule type" value="Genomic_DNA"/>
</dbReference>
<dbReference type="PANTHER" id="PTHR32322:SF18">
    <property type="entry name" value="S-ADENOSYLMETHIONINE_S-ADENOSYLHOMOCYSTEINE TRANSPORTER"/>
    <property type="match status" value="1"/>
</dbReference>
<feature type="domain" description="EamA" evidence="7">
    <location>
        <begin position="161"/>
        <end position="292"/>
    </location>
</feature>
<feature type="transmembrane region" description="Helical" evidence="6">
    <location>
        <begin position="252"/>
        <end position="269"/>
    </location>
</feature>
<proteinExistence type="predicted"/>
<organism evidence="8 9">
    <name type="scientific">Caldisericum exile (strain DSM 21853 / NBRC 104410 / AZM16c01)</name>
    <dbReference type="NCBI Taxonomy" id="511051"/>
    <lineage>
        <taxon>Bacteria</taxon>
        <taxon>Pseudomonadati</taxon>
        <taxon>Caldisericota/Cryosericota group</taxon>
        <taxon>Caldisericota</taxon>
        <taxon>Caldisericia</taxon>
        <taxon>Caldisericales</taxon>
        <taxon>Caldisericaceae</taxon>
        <taxon>Caldisericum</taxon>
    </lineage>
</organism>
<keyword evidence="3 6" id="KW-0812">Transmembrane</keyword>
<dbReference type="Proteomes" id="UP000004793">
    <property type="component" value="Chromosome"/>
</dbReference>
<feature type="transmembrane region" description="Helical" evidence="6">
    <location>
        <begin position="12"/>
        <end position="33"/>
    </location>
</feature>
<evidence type="ECO:0000313" key="8">
    <source>
        <dbReference type="EMBL" id="BAL80696.1"/>
    </source>
</evidence>
<feature type="transmembrane region" description="Helical" evidence="6">
    <location>
        <begin position="99"/>
        <end position="120"/>
    </location>
</feature>
<evidence type="ECO:0000256" key="4">
    <source>
        <dbReference type="ARBA" id="ARBA00022989"/>
    </source>
</evidence>
<dbReference type="Pfam" id="PF00892">
    <property type="entry name" value="EamA"/>
    <property type="match status" value="2"/>
</dbReference>
<dbReference type="InterPro" id="IPR000620">
    <property type="entry name" value="EamA_dom"/>
</dbReference>
<dbReference type="SUPFAM" id="SSF103481">
    <property type="entry name" value="Multidrug resistance efflux transporter EmrE"/>
    <property type="match status" value="2"/>
</dbReference>
<feature type="domain" description="EamA" evidence="7">
    <location>
        <begin position="15"/>
        <end position="144"/>
    </location>
</feature>
<evidence type="ECO:0000256" key="1">
    <source>
        <dbReference type="ARBA" id="ARBA00004651"/>
    </source>
</evidence>
<reference evidence="8 9" key="1">
    <citation type="submission" date="2011-01" db="EMBL/GenBank/DDBJ databases">
        <title>Whole genome sequence of Caldisericum exile AZM16c01.</title>
        <authorList>
            <person name="Narita-Yamada S."/>
            <person name="Kawakoshi A."/>
            <person name="Nakamura S."/>
            <person name="Sasagawa M."/>
            <person name="Fukada J."/>
            <person name="Sekine M."/>
            <person name="Kato Y."/>
            <person name="Fukai R."/>
            <person name="Sasaki K."/>
            <person name="Hanamaki A."/>
            <person name="Narita H."/>
            <person name="Konno Y."/>
            <person name="Mori K."/>
            <person name="Yamazaki S."/>
            <person name="Suzuki K."/>
            <person name="Fujita N."/>
        </authorList>
    </citation>
    <scope>NUCLEOTIDE SEQUENCE [LARGE SCALE GENOMIC DNA]</scope>
    <source>
        <strain evidence="9">DSM 21853 / NBRC 104410 / AZM16c01</strain>
    </source>
</reference>
<feature type="transmembrane region" description="Helical" evidence="6">
    <location>
        <begin position="275"/>
        <end position="294"/>
    </location>
</feature>
<feature type="transmembrane region" description="Helical" evidence="6">
    <location>
        <begin position="39"/>
        <end position="61"/>
    </location>
</feature>
<dbReference type="AlphaFoldDB" id="A0A7U6GE32"/>
<comment type="subcellular location">
    <subcellularLocation>
        <location evidence="1">Cell membrane</location>
        <topology evidence="1">Multi-pass membrane protein</topology>
    </subcellularLocation>
</comment>
<feature type="transmembrane region" description="Helical" evidence="6">
    <location>
        <begin position="157"/>
        <end position="177"/>
    </location>
</feature>
<evidence type="ECO:0000313" key="9">
    <source>
        <dbReference type="Proteomes" id="UP000004793"/>
    </source>
</evidence>
<dbReference type="OrthoDB" id="67135at2"/>
<feature type="transmembrane region" description="Helical" evidence="6">
    <location>
        <begin position="129"/>
        <end position="145"/>
    </location>
</feature>
<protein>
    <submittedName>
        <fullName evidence="8">Hypothetical membrane protein</fullName>
    </submittedName>
</protein>
<dbReference type="RefSeq" id="WP_014453100.1">
    <property type="nucleotide sequence ID" value="NC_017096.1"/>
</dbReference>
<dbReference type="PANTHER" id="PTHR32322">
    <property type="entry name" value="INNER MEMBRANE TRANSPORTER"/>
    <property type="match status" value="1"/>
</dbReference>
<keyword evidence="2" id="KW-1003">Cell membrane</keyword>
<gene>
    <name evidence="8" type="ordered locus">CSE_05700</name>
</gene>
<evidence type="ECO:0000259" key="7">
    <source>
        <dbReference type="Pfam" id="PF00892"/>
    </source>
</evidence>
<evidence type="ECO:0000256" key="6">
    <source>
        <dbReference type="SAM" id="Phobius"/>
    </source>
</evidence>
<name>A0A7U6GE32_CALEA</name>
<evidence type="ECO:0000256" key="2">
    <source>
        <dbReference type="ARBA" id="ARBA00022475"/>
    </source>
</evidence>
<dbReference type="GO" id="GO:0005886">
    <property type="term" value="C:plasma membrane"/>
    <property type="evidence" value="ECO:0007669"/>
    <property type="project" value="UniProtKB-SubCell"/>
</dbReference>
<dbReference type="KEGG" id="cex:CSE_05700"/>
<feature type="transmembrane region" description="Helical" evidence="6">
    <location>
        <begin position="220"/>
        <end position="240"/>
    </location>
</feature>
<sequence length="299" mass="33734">MTKIESLKENFTFNIVLLSLLWGSDYVLIKIIIKSFHPILFVSLKLLIGAISIFFILKFILKKKILFVKNAIVFILSAAFFDTFLPQLLISFGERTVPSYVASILLASSPIFTLILSILFTKEKLNYKLIPYFLLGFLGVFFIFFNEVMDAKISVNLLNLSLIVIASISYAVGVILLKRISEFMDAFTSSFYLMSFGFLFSLVSFTIFDIGTPKITYESIFALIFASVVLNGFGYVYFFYAISKFGAGKSSFIGYLIPFFSTLYGTVFLKEKLTLYAVLGGILVIVSSYFINVVNLKEN</sequence>
<keyword evidence="4 6" id="KW-1133">Transmembrane helix</keyword>
<dbReference type="InterPro" id="IPR050638">
    <property type="entry name" value="AA-Vitamin_Transporters"/>
</dbReference>
<keyword evidence="9" id="KW-1185">Reference proteome</keyword>
<feature type="transmembrane region" description="Helical" evidence="6">
    <location>
        <begin position="73"/>
        <end position="93"/>
    </location>
</feature>
<dbReference type="InterPro" id="IPR037185">
    <property type="entry name" value="EmrE-like"/>
</dbReference>
<feature type="transmembrane region" description="Helical" evidence="6">
    <location>
        <begin position="189"/>
        <end position="208"/>
    </location>
</feature>
<keyword evidence="5 6" id="KW-0472">Membrane</keyword>